<sequence length="152" mass="16034">MSRNPIQTKTRIGLLAIALVGGANLATSAFAVEALPQGYQLAAADKAGEGKCGEGKCGASKAKVTQAEGKCGEGKCGDASFTRTDSDHDGKVSRDEFLAVARDRAGDFDRIDADHDGFISEAEAYQHLKNVFESNGKPMPAGLFARFQGDRH</sequence>
<dbReference type="PROSITE" id="PS00018">
    <property type="entry name" value="EF_HAND_1"/>
    <property type="match status" value="1"/>
</dbReference>
<feature type="signal peptide" evidence="1">
    <location>
        <begin position="1"/>
        <end position="31"/>
    </location>
</feature>
<dbReference type="EMBL" id="JARJLR010000225">
    <property type="protein sequence ID" value="MDF3842576.1"/>
    <property type="molecule type" value="Genomic_DNA"/>
</dbReference>
<dbReference type="GeneID" id="72996419"/>
<dbReference type="InterPro" id="IPR018247">
    <property type="entry name" value="EF_Hand_1_Ca_BS"/>
</dbReference>
<dbReference type="SUPFAM" id="SSF47473">
    <property type="entry name" value="EF-hand"/>
    <property type="match status" value="1"/>
</dbReference>
<feature type="domain" description="EF-hand" evidence="2">
    <location>
        <begin position="85"/>
        <end position="107"/>
    </location>
</feature>
<dbReference type="Pfam" id="PF13202">
    <property type="entry name" value="EF-hand_5"/>
    <property type="match status" value="2"/>
</dbReference>
<evidence type="ECO:0000313" key="5">
    <source>
        <dbReference type="Proteomes" id="UP000077748"/>
    </source>
</evidence>
<keyword evidence="1" id="KW-0732">Signal</keyword>
<evidence type="ECO:0000256" key="1">
    <source>
        <dbReference type="SAM" id="SignalP"/>
    </source>
</evidence>
<feature type="domain" description="EF-hand" evidence="2">
    <location>
        <begin position="108"/>
        <end position="134"/>
    </location>
</feature>
<dbReference type="STRING" id="53408.A9C11_14740"/>
<dbReference type="AlphaFoldDB" id="A0A127MTY2"/>
<dbReference type="KEGG" id="pcq:PcP3B5_33440"/>
<dbReference type="InterPro" id="IPR002048">
    <property type="entry name" value="EF_hand_dom"/>
</dbReference>
<accession>A0A127MTY2</accession>
<dbReference type="PROSITE" id="PS50222">
    <property type="entry name" value="EF_HAND_2"/>
    <property type="match status" value="2"/>
</dbReference>
<evidence type="ECO:0000259" key="2">
    <source>
        <dbReference type="PROSITE" id="PS50222"/>
    </source>
</evidence>
<gene>
    <name evidence="3" type="ORF">A9C11_14740</name>
    <name evidence="4" type="ORF">P3W55_12740</name>
</gene>
<dbReference type="InterPro" id="IPR011992">
    <property type="entry name" value="EF-hand-dom_pair"/>
</dbReference>
<dbReference type="EMBL" id="CP015878">
    <property type="protein sequence ID" value="ANI15163.1"/>
    <property type="molecule type" value="Genomic_DNA"/>
</dbReference>
<evidence type="ECO:0000313" key="4">
    <source>
        <dbReference type="EMBL" id="MDF3842576.1"/>
    </source>
</evidence>
<reference evidence="3 5" key="1">
    <citation type="submission" date="2016-05" db="EMBL/GenBank/DDBJ databases">
        <title>Genome Sequence of Pseudomonas citronellolis Strain SJTE-3, an Estrogens and Persistent Organic Pollutants degradation strain.</title>
        <authorList>
            <person name="Liang R."/>
        </authorList>
    </citation>
    <scope>NUCLEOTIDE SEQUENCE [LARGE SCALE GENOMIC DNA]</scope>
    <source>
        <strain evidence="3 5">SJTE-3</strain>
    </source>
</reference>
<dbReference type="GO" id="GO:0005509">
    <property type="term" value="F:calcium ion binding"/>
    <property type="evidence" value="ECO:0007669"/>
    <property type="project" value="InterPro"/>
</dbReference>
<reference evidence="4" key="2">
    <citation type="submission" date="2023-03" db="EMBL/GenBank/DDBJ databases">
        <title>Draft assemblies of triclosan tolerant bacteria isolated from returned activated sludge.</title>
        <authorList>
            <person name="Van Hamelsveld S."/>
        </authorList>
    </citation>
    <scope>NUCLEOTIDE SEQUENCE</scope>
    <source>
        <strain evidence="4">GW210015_S63</strain>
    </source>
</reference>
<dbReference type="Proteomes" id="UP000077748">
    <property type="component" value="Chromosome"/>
</dbReference>
<name>A0A127MTY2_9PSED</name>
<dbReference type="RefSeq" id="WP_009622364.1">
    <property type="nucleotide sequence ID" value="NZ_CP014158.1"/>
</dbReference>
<feature type="chain" id="PRO_5008864690" description="EF-hand domain-containing protein" evidence="1">
    <location>
        <begin position="32"/>
        <end position="152"/>
    </location>
</feature>
<evidence type="ECO:0000313" key="3">
    <source>
        <dbReference type="EMBL" id="ANI15163.1"/>
    </source>
</evidence>
<protein>
    <recommendedName>
        <fullName evidence="2">EF-hand domain-containing protein</fullName>
    </recommendedName>
</protein>
<proteinExistence type="predicted"/>
<dbReference type="Gene3D" id="1.10.238.10">
    <property type="entry name" value="EF-hand"/>
    <property type="match status" value="1"/>
</dbReference>
<dbReference type="Proteomes" id="UP001220662">
    <property type="component" value="Unassembled WGS sequence"/>
</dbReference>
<organism evidence="3 5">
    <name type="scientific">Pseudomonas citronellolis</name>
    <dbReference type="NCBI Taxonomy" id="53408"/>
    <lineage>
        <taxon>Bacteria</taxon>
        <taxon>Pseudomonadati</taxon>
        <taxon>Pseudomonadota</taxon>
        <taxon>Gammaproteobacteria</taxon>
        <taxon>Pseudomonadales</taxon>
        <taxon>Pseudomonadaceae</taxon>
        <taxon>Pseudomonas</taxon>
    </lineage>
</organism>